<dbReference type="InterPro" id="IPR051413">
    <property type="entry name" value="K/Na_HCN_channel"/>
</dbReference>
<gene>
    <name evidence="7" type="ORF">PACLA_8A006050</name>
</gene>
<keyword evidence="2" id="KW-0812">Transmembrane</keyword>
<dbReference type="SUPFAM" id="SSF81324">
    <property type="entry name" value="Voltage-gated potassium channels"/>
    <property type="match status" value="1"/>
</dbReference>
<dbReference type="Gene3D" id="1.10.287.70">
    <property type="match status" value="1"/>
</dbReference>
<evidence type="ECO:0000256" key="2">
    <source>
        <dbReference type="ARBA" id="ARBA00022692"/>
    </source>
</evidence>
<evidence type="ECO:0000256" key="3">
    <source>
        <dbReference type="ARBA" id="ARBA00022989"/>
    </source>
</evidence>
<dbReference type="GO" id="GO:0005249">
    <property type="term" value="F:voltage-gated potassium channel activity"/>
    <property type="evidence" value="ECO:0007669"/>
    <property type="project" value="TreeGrafter"/>
</dbReference>
<dbReference type="PANTHER" id="PTHR45689:SF5">
    <property type="entry name" value="I[[H]] CHANNEL, ISOFORM E"/>
    <property type="match status" value="1"/>
</dbReference>
<feature type="non-terminal residue" evidence="7">
    <location>
        <position position="1"/>
    </location>
</feature>
<dbReference type="OrthoDB" id="421226at2759"/>
<dbReference type="Pfam" id="PF08412">
    <property type="entry name" value="Ion_trans_N"/>
    <property type="match status" value="1"/>
</dbReference>
<dbReference type="Proteomes" id="UP001152795">
    <property type="component" value="Unassembled WGS sequence"/>
</dbReference>
<comment type="caution">
    <text evidence="7">The sequence shown here is derived from an EMBL/GenBank/DDBJ whole genome shotgun (WGS) entry which is preliminary data.</text>
</comment>
<dbReference type="Pfam" id="PF00520">
    <property type="entry name" value="Ion_trans"/>
    <property type="match status" value="1"/>
</dbReference>
<dbReference type="InterPro" id="IPR013621">
    <property type="entry name" value="Ion_trans_N"/>
</dbReference>
<organism evidence="7 8">
    <name type="scientific">Paramuricea clavata</name>
    <name type="common">Red gorgonian</name>
    <name type="synonym">Violescent sea-whip</name>
    <dbReference type="NCBI Taxonomy" id="317549"/>
    <lineage>
        <taxon>Eukaryota</taxon>
        <taxon>Metazoa</taxon>
        <taxon>Cnidaria</taxon>
        <taxon>Anthozoa</taxon>
        <taxon>Octocorallia</taxon>
        <taxon>Malacalcyonacea</taxon>
        <taxon>Plexauridae</taxon>
        <taxon>Paramuricea</taxon>
    </lineage>
</organism>
<evidence type="ECO:0000256" key="4">
    <source>
        <dbReference type="ARBA" id="ARBA00023136"/>
    </source>
</evidence>
<dbReference type="GO" id="GO:0098855">
    <property type="term" value="C:HCN channel complex"/>
    <property type="evidence" value="ECO:0007669"/>
    <property type="project" value="TreeGrafter"/>
</dbReference>
<dbReference type="PANTHER" id="PTHR45689">
    <property type="entry name" value="I[[H]] CHANNEL, ISOFORM E"/>
    <property type="match status" value="1"/>
</dbReference>
<proteinExistence type="predicted"/>
<dbReference type="AlphaFoldDB" id="A0A6S7ILY9"/>
<keyword evidence="8" id="KW-1185">Reference proteome</keyword>
<protein>
    <submittedName>
        <fullName evidence="7">Potassium sodium hyperpolarization-activated cyclic nucleotide-gated channel 2-like</fullName>
    </submittedName>
</protein>
<evidence type="ECO:0000259" key="5">
    <source>
        <dbReference type="Pfam" id="PF00520"/>
    </source>
</evidence>
<evidence type="ECO:0000313" key="7">
    <source>
        <dbReference type="EMBL" id="CAB4020154.1"/>
    </source>
</evidence>
<name>A0A6S7ILY9_PARCT</name>
<evidence type="ECO:0000313" key="8">
    <source>
        <dbReference type="Proteomes" id="UP001152795"/>
    </source>
</evidence>
<evidence type="ECO:0000259" key="6">
    <source>
        <dbReference type="Pfam" id="PF08412"/>
    </source>
</evidence>
<comment type="subcellular location">
    <subcellularLocation>
        <location evidence="1">Membrane</location>
        <topology evidence="1">Multi-pass membrane protein</topology>
    </subcellularLocation>
</comment>
<accession>A0A6S7ILY9</accession>
<keyword evidence="3" id="KW-1133">Transmembrane helix</keyword>
<sequence>MKSCSSNARRVSEVQLLNYELSEKQELAAETVRVMQTRRRKSVSTGQIVLRLAHRRNKRGYIHMTGTLERFSKIRKSFERFKPKIFTCFTTLSPVMQKRKKWRTGSTSAKNMFKVSTDNKLALKLYGNKAAVVMEQRRQAQKGDGVIHPFSTFRWYWDIVMVILITTHVLLLPVSIAFVDQELSPGWLALNCVSDAVFIVDIFLNFRTGVIDFSRQEEVILDKKIIRTKYLRGWFIIDVLSSLPFDYVYIIASSGSSGDPDSEILQASRILRILKLTKLLSLLKLLRVSRIVRYIKELEELLNIQSGQMRILKLIGCMLLLSHWNGCVQFLIPRLMGFPDNSWVSLNGLKVGPRNTGTVSAGQGQPSHNVS</sequence>
<feature type="domain" description="Ion transport" evidence="5">
    <location>
        <begin position="155"/>
        <end position="332"/>
    </location>
</feature>
<feature type="domain" description="Ion transport N-terminal" evidence="6">
    <location>
        <begin position="117"/>
        <end position="153"/>
    </location>
</feature>
<dbReference type="InterPro" id="IPR005821">
    <property type="entry name" value="Ion_trans_dom"/>
</dbReference>
<dbReference type="EMBL" id="CACRXK020010808">
    <property type="protein sequence ID" value="CAB4020154.1"/>
    <property type="molecule type" value="Genomic_DNA"/>
</dbReference>
<dbReference type="GO" id="GO:0035725">
    <property type="term" value="P:sodium ion transmembrane transport"/>
    <property type="evidence" value="ECO:0007669"/>
    <property type="project" value="TreeGrafter"/>
</dbReference>
<evidence type="ECO:0000256" key="1">
    <source>
        <dbReference type="ARBA" id="ARBA00004141"/>
    </source>
</evidence>
<reference evidence="7" key="1">
    <citation type="submission" date="2020-04" db="EMBL/GenBank/DDBJ databases">
        <authorList>
            <person name="Alioto T."/>
            <person name="Alioto T."/>
            <person name="Gomez Garrido J."/>
        </authorList>
    </citation>
    <scope>NUCLEOTIDE SEQUENCE</scope>
    <source>
        <strain evidence="7">A484AB</strain>
    </source>
</reference>
<keyword evidence="4" id="KW-0472">Membrane</keyword>
<dbReference type="GO" id="GO:0003254">
    <property type="term" value="P:regulation of membrane depolarization"/>
    <property type="evidence" value="ECO:0007669"/>
    <property type="project" value="TreeGrafter"/>
</dbReference>